<dbReference type="PANTHER" id="PTHR40370">
    <property type="entry name" value="EXPRESSED PROTEIN"/>
    <property type="match status" value="1"/>
</dbReference>
<proteinExistence type="predicted"/>
<feature type="domain" description="DUF3074" evidence="1">
    <location>
        <begin position="104"/>
        <end position="313"/>
    </location>
</feature>
<dbReference type="Proteomes" id="UP001172155">
    <property type="component" value="Unassembled WGS sequence"/>
</dbReference>
<dbReference type="Pfam" id="PF11274">
    <property type="entry name" value="DUF3074"/>
    <property type="match status" value="1"/>
</dbReference>
<protein>
    <recommendedName>
        <fullName evidence="1">DUF3074 domain-containing protein</fullName>
    </recommendedName>
</protein>
<name>A0AA40FAB4_9PEZI</name>
<dbReference type="AlphaFoldDB" id="A0AA40FAB4"/>
<reference evidence="2" key="1">
    <citation type="submission" date="2023-06" db="EMBL/GenBank/DDBJ databases">
        <title>Genome-scale phylogeny and comparative genomics of the fungal order Sordariales.</title>
        <authorList>
            <consortium name="Lawrence Berkeley National Laboratory"/>
            <person name="Hensen N."/>
            <person name="Bonometti L."/>
            <person name="Westerberg I."/>
            <person name="Brannstrom I.O."/>
            <person name="Guillou S."/>
            <person name="Cros-Aarteil S."/>
            <person name="Calhoun S."/>
            <person name="Haridas S."/>
            <person name="Kuo A."/>
            <person name="Mondo S."/>
            <person name="Pangilinan J."/>
            <person name="Riley R."/>
            <person name="LaButti K."/>
            <person name="Andreopoulos B."/>
            <person name="Lipzen A."/>
            <person name="Chen C."/>
            <person name="Yanf M."/>
            <person name="Daum C."/>
            <person name="Ng V."/>
            <person name="Clum A."/>
            <person name="Steindorff A."/>
            <person name="Ohm R."/>
            <person name="Martin F."/>
            <person name="Silar P."/>
            <person name="Natvig D."/>
            <person name="Lalanne C."/>
            <person name="Gautier V."/>
            <person name="Ament-velasquez S.L."/>
            <person name="Kruys A."/>
            <person name="Hutchinson M.I."/>
            <person name="Powell A.J."/>
            <person name="Barry K."/>
            <person name="Miller A.N."/>
            <person name="Grigoriev I.V."/>
            <person name="Debuchy R."/>
            <person name="Gladieux P."/>
            <person name="Thoren M.H."/>
            <person name="Johannesson H."/>
        </authorList>
    </citation>
    <scope>NUCLEOTIDE SEQUENCE</scope>
    <source>
        <strain evidence="2">SMH3187-1</strain>
    </source>
</reference>
<comment type="caution">
    <text evidence="2">The sequence shown here is derived from an EMBL/GenBank/DDBJ whole genome shotgun (WGS) entry which is preliminary data.</text>
</comment>
<dbReference type="EMBL" id="JAUKUD010000001">
    <property type="protein sequence ID" value="KAK0754159.1"/>
    <property type="molecule type" value="Genomic_DNA"/>
</dbReference>
<sequence length="317" mass="33992">MSTPPPPQRTLLTLSGLSLSDLPPPTATADVLAPFLTALLAEAIPLVDSLPTNTTTPPTTRTPTYSYPWTPLSPKSYPPTSTAPVHLYSLNTTTGPPQGQKEIWIARLSIHTDASCPGTASFQEFQTFLKDQHVDTEANSTPSVEGVWRGARWTGCDGVEVEANGTRWTDFTISALAARHRVGRPVLRDRVFPVVQVTCSSAAAEEGEGVFLVVSLHVEDLLAASSLLPGASDDDGLPLDQQRVKDRSREDVGRGAVVGAYVSVERVRRDGGGSVEWIMATASDAKGVLPLWVQTRAVPGQVAVDVPYFLGWVEGQR</sequence>
<accession>A0AA40FAB4</accession>
<gene>
    <name evidence="2" type="ORF">B0T18DRAFT_442590</name>
</gene>
<keyword evidence="3" id="KW-1185">Reference proteome</keyword>
<dbReference type="InterPro" id="IPR024500">
    <property type="entry name" value="DUF3074"/>
</dbReference>
<organism evidence="2 3">
    <name type="scientific">Schizothecium vesticola</name>
    <dbReference type="NCBI Taxonomy" id="314040"/>
    <lineage>
        <taxon>Eukaryota</taxon>
        <taxon>Fungi</taxon>
        <taxon>Dikarya</taxon>
        <taxon>Ascomycota</taxon>
        <taxon>Pezizomycotina</taxon>
        <taxon>Sordariomycetes</taxon>
        <taxon>Sordariomycetidae</taxon>
        <taxon>Sordariales</taxon>
        <taxon>Schizotheciaceae</taxon>
        <taxon>Schizothecium</taxon>
    </lineage>
</organism>
<evidence type="ECO:0000259" key="1">
    <source>
        <dbReference type="Pfam" id="PF11274"/>
    </source>
</evidence>
<evidence type="ECO:0000313" key="3">
    <source>
        <dbReference type="Proteomes" id="UP001172155"/>
    </source>
</evidence>
<dbReference type="PANTHER" id="PTHR40370:SF1">
    <property type="entry name" value="DUF3074 DOMAIN-CONTAINING PROTEIN"/>
    <property type="match status" value="1"/>
</dbReference>
<evidence type="ECO:0000313" key="2">
    <source>
        <dbReference type="EMBL" id="KAK0754159.1"/>
    </source>
</evidence>